<dbReference type="Proteomes" id="UP000037425">
    <property type="component" value="Unassembled WGS sequence"/>
</dbReference>
<dbReference type="Gene3D" id="3.40.50.150">
    <property type="entry name" value="Vaccinia Virus protein VP39"/>
    <property type="match status" value="2"/>
</dbReference>
<evidence type="ECO:0000313" key="5">
    <source>
        <dbReference type="EMBL" id="KOF17870.1"/>
    </source>
</evidence>
<dbReference type="GO" id="GO:0006298">
    <property type="term" value="P:mismatch repair"/>
    <property type="evidence" value="ECO:0007669"/>
    <property type="project" value="TreeGrafter"/>
</dbReference>
<proteinExistence type="predicted"/>
<dbReference type="EMBL" id="LGAP01000009">
    <property type="protein sequence ID" value="KOF17870.1"/>
    <property type="molecule type" value="Genomic_DNA"/>
</dbReference>
<dbReference type="PIRSF" id="PIRSF000398">
    <property type="entry name" value="M_m6A_EcoRV"/>
    <property type="match status" value="1"/>
</dbReference>
<evidence type="ECO:0000256" key="4">
    <source>
        <dbReference type="PIRSR" id="PIRSR000398-1"/>
    </source>
</evidence>
<dbReference type="GO" id="GO:0043565">
    <property type="term" value="F:sequence-specific DNA binding"/>
    <property type="evidence" value="ECO:0007669"/>
    <property type="project" value="TreeGrafter"/>
</dbReference>
<comment type="caution">
    <text evidence="5">The sequence shown here is derived from an EMBL/GenBank/DDBJ whole genome shotgun (WGS) entry which is preliminary data.</text>
</comment>
<evidence type="ECO:0000313" key="6">
    <source>
        <dbReference type="Proteomes" id="UP000037425"/>
    </source>
</evidence>
<evidence type="ECO:0000256" key="1">
    <source>
        <dbReference type="ARBA" id="ARBA00022603"/>
    </source>
</evidence>
<reference evidence="6" key="1">
    <citation type="submission" date="2015-07" db="EMBL/GenBank/DDBJ databases">
        <title>Whole genome sequence of an Ensifer adhaerens strain isolated from a cave pool in the Wind Cave National Park.</title>
        <authorList>
            <person name="Eng W.W.H."/>
            <person name="Gan H.M."/>
            <person name="Barton H.A."/>
            <person name="Savka M.A."/>
        </authorList>
    </citation>
    <scope>NUCLEOTIDE SEQUENCE [LARGE SCALE GENOMIC DNA]</scope>
    <source>
        <strain evidence="6">SD006</strain>
    </source>
</reference>
<evidence type="ECO:0000256" key="3">
    <source>
        <dbReference type="ARBA" id="ARBA00022691"/>
    </source>
</evidence>
<dbReference type="GO" id="GO:0009307">
    <property type="term" value="P:DNA restriction-modification system"/>
    <property type="evidence" value="ECO:0007669"/>
    <property type="project" value="InterPro"/>
</dbReference>
<dbReference type="GO" id="GO:0009007">
    <property type="term" value="F:site-specific DNA-methyltransferase (adenine-specific) activity"/>
    <property type="evidence" value="ECO:0007669"/>
    <property type="project" value="UniProtKB-EC"/>
</dbReference>
<organism evidence="5 6">
    <name type="scientific">Ensifer adhaerens</name>
    <name type="common">Sinorhizobium morelense</name>
    <dbReference type="NCBI Taxonomy" id="106592"/>
    <lineage>
        <taxon>Bacteria</taxon>
        <taxon>Pseudomonadati</taxon>
        <taxon>Pseudomonadota</taxon>
        <taxon>Alphaproteobacteria</taxon>
        <taxon>Hyphomicrobiales</taxon>
        <taxon>Rhizobiaceae</taxon>
        <taxon>Sinorhizobium/Ensifer group</taxon>
        <taxon>Ensifer</taxon>
    </lineage>
</organism>
<keyword evidence="1" id="KW-0489">Methyltransferase</keyword>
<feature type="binding site" evidence="4">
    <location>
        <position position="56"/>
    </location>
    <ligand>
        <name>S-adenosyl-L-methionine</name>
        <dbReference type="ChEBI" id="CHEBI:59789"/>
    </ligand>
</feature>
<sequence length="297" mass="34046">MTTPSRPVLRWHGGKWRLAPWIIEHLPAHRVYVEPFGGAASVLIRKRRAYAEIYNDLDDEVVCLFRVLRDPVQAHRLRELLQLTPFARSEFKAAYEMTDDALERCRRLVIRSFMGFGSNAHASAAKGHRSTGFRATSNRSGTTPATDWANYPAALDALVERLQGVVIENRPAVEVMAQHDREGTLHYVDPPYMHETRAQGNKYDLGWRMYRHELTNDDHAELLDFLRNAAGMVVLSGYDAPLYNDMLADWSRVEKQTFADGARERTEVLWLNPAAAEQLEEQQRPHQQHFLNLEAAE</sequence>
<dbReference type="RefSeq" id="WP_053249793.1">
    <property type="nucleotide sequence ID" value="NZ_LGAP01000009.1"/>
</dbReference>
<feature type="binding site" evidence="4">
    <location>
        <position position="15"/>
    </location>
    <ligand>
        <name>S-adenosyl-L-methionine</name>
        <dbReference type="ChEBI" id="CHEBI:59789"/>
    </ligand>
</feature>
<keyword evidence="3" id="KW-0949">S-adenosyl-L-methionine</keyword>
<evidence type="ECO:0000256" key="2">
    <source>
        <dbReference type="ARBA" id="ARBA00022679"/>
    </source>
</evidence>
<dbReference type="Pfam" id="PF02086">
    <property type="entry name" value="MethyltransfD12"/>
    <property type="match status" value="1"/>
</dbReference>
<feature type="binding site" evidence="4">
    <location>
        <position position="11"/>
    </location>
    <ligand>
        <name>S-adenosyl-L-methionine</name>
        <dbReference type="ChEBI" id="CHEBI:59789"/>
    </ligand>
</feature>
<dbReference type="PANTHER" id="PTHR30481:SF4">
    <property type="entry name" value="SITE-SPECIFIC DNA-METHYLTRANSFERASE (ADENINE-SPECIFIC)"/>
    <property type="match status" value="1"/>
</dbReference>
<name>A0A0L8BTJ6_ENSAD</name>
<dbReference type="SUPFAM" id="SSF53335">
    <property type="entry name" value="S-adenosyl-L-methionine-dependent methyltransferases"/>
    <property type="match status" value="1"/>
</dbReference>
<dbReference type="InterPro" id="IPR012327">
    <property type="entry name" value="MeTrfase_D12"/>
</dbReference>
<dbReference type="AlphaFoldDB" id="A0A0L8BTJ6"/>
<gene>
    <name evidence="5" type="ORF">AC244_16015</name>
</gene>
<dbReference type="InterPro" id="IPR029063">
    <property type="entry name" value="SAM-dependent_MTases_sf"/>
</dbReference>
<dbReference type="PANTHER" id="PTHR30481">
    <property type="entry name" value="DNA ADENINE METHYLASE"/>
    <property type="match status" value="1"/>
</dbReference>
<dbReference type="PATRIC" id="fig|106592.7.peg.7517"/>
<accession>A0A0L8BTJ6</accession>
<dbReference type="InterPro" id="IPR012263">
    <property type="entry name" value="M_m6A_EcoRV"/>
</dbReference>
<dbReference type="PRINTS" id="PR00505">
    <property type="entry name" value="D12N6MTFRASE"/>
</dbReference>
<keyword evidence="2" id="KW-0808">Transferase</keyword>
<dbReference type="OrthoDB" id="9805629at2"/>
<feature type="binding site" evidence="4">
    <location>
        <position position="189"/>
    </location>
    <ligand>
        <name>S-adenosyl-L-methionine</name>
        <dbReference type="ChEBI" id="CHEBI:59789"/>
    </ligand>
</feature>
<dbReference type="GO" id="GO:0032259">
    <property type="term" value="P:methylation"/>
    <property type="evidence" value="ECO:0007669"/>
    <property type="project" value="UniProtKB-KW"/>
</dbReference>
<dbReference type="GO" id="GO:1904047">
    <property type="term" value="F:S-adenosyl-L-methionine binding"/>
    <property type="evidence" value="ECO:0007669"/>
    <property type="project" value="TreeGrafter"/>
</dbReference>
<protein>
    <submittedName>
        <fullName evidence="5">Uncharacterized protein</fullName>
    </submittedName>
</protein>